<keyword evidence="13" id="KW-1015">Disulfide bond</keyword>
<dbReference type="EMBL" id="FZMP01000084">
    <property type="protein sequence ID" value="SNQ60310.1"/>
    <property type="molecule type" value="Genomic_DNA"/>
</dbReference>
<dbReference type="Gene3D" id="3.30.390.30">
    <property type="match status" value="1"/>
</dbReference>
<dbReference type="InterPro" id="IPR036188">
    <property type="entry name" value="FAD/NAD-bd_sf"/>
</dbReference>
<evidence type="ECO:0000259" key="18">
    <source>
        <dbReference type="Pfam" id="PF02852"/>
    </source>
</evidence>
<dbReference type="InterPro" id="IPR001100">
    <property type="entry name" value="Pyr_nuc-diS_OxRdtase"/>
</dbReference>
<dbReference type="SUPFAM" id="SSF51905">
    <property type="entry name" value="FAD/NAD(P)-binding domain"/>
    <property type="match status" value="1"/>
</dbReference>
<keyword evidence="8" id="KW-0479">Metal-binding</keyword>
<evidence type="ECO:0000259" key="19">
    <source>
        <dbReference type="Pfam" id="PF07992"/>
    </source>
</evidence>
<reference evidence="21" key="1">
    <citation type="submission" date="2017-06" db="EMBL/GenBank/DDBJ databases">
        <authorList>
            <person name="Cremers G."/>
        </authorList>
    </citation>
    <scope>NUCLEOTIDE SEQUENCE [LARGE SCALE GENOMIC DNA]</scope>
</reference>
<evidence type="ECO:0000256" key="6">
    <source>
        <dbReference type="ARBA" id="ARBA00022466"/>
    </source>
</evidence>
<comment type="subunit">
    <text evidence="3">Homodimer.</text>
</comment>
<keyword evidence="11" id="KW-0476">Mercury</keyword>
<dbReference type="GO" id="GO:0050660">
    <property type="term" value="F:flavin adenine dinucleotide binding"/>
    <property type="evidence" value="ECO:0007669"/>
    <property type="project" value="InterPro"/>
</dbReference>
<dbReference type="AlphaFoldDB" id="A0A284VLZ9"/>
<evidence type="ECO:0000256" key="10">
    <source>
        <dbReference type="ARBA" id="ARBA00022857"/>
    </source>
</evidence>
<evidence type="ECO:0000256" key="7">
    <source>
        <dbReference type="ARBA" id="ARBA00022630"/>
    </source>
</evidence>
<dbReference type="PROSITE" id="PS00076">
    <property type="entry name" value="PYRIDINE_REDOX_1"/>
    <property type="match status" value="1"/>
</dbReference>
<keyword evidence="7 17" id="KW-0285">Flavoprotein</keyword>
<dbReference type="GO" id="GO:0016668">
    <property type="term" value="F:oxidoreductase activity, acting on a sulfur group of donors, NAD(P) as acceptor"/>
    <property type="evidence" value="ECO:0007669"/>
    <property type="project" value="InterPro"/>
</dbReference>
<dbReference type="GO" id="GO:0003955">
    <property type="term" value="F:NAD(P)H dehydrogenase (quinone) activity"/>
    <property type="evidence" value="ECO:0007669"/>
    <property type="project" value="TreeGrafter"/>
</dbReference>
<dbReference type="GO" id="GO:0050661">
    <property type="term" value="F:NADP binding"/>
    <property type="evidence" value="ECO:0007669"/>
    <property type="project" value="InterPro"/>
</dbReference>
<keyword evidence="10" id="KW-0521">NADP</keyword>
<comment type="catalytic activity">
    <reaction evidence="16">
        <text>Hg + NADP(+) + H(+) = Hg(2+) + NADPH</text>
        <dbReference type="Rhea" id="RHEA:23856"/>
        <dbReference type="ChEBI" id="CHEBI:15378"/>
        <dbReference type="ChEBI" id="CHEBI:16170"/>
        <dbReference type="ChEBI" id="CHEBI:16793"/>
        <dbReference type="ChEBI" id="CHEBI:57783"/>
        <dbReference type="ChEBI" id="CHEBI:58349"/>
        <dbReference type="EC" id="1.16.1.1"/>
    </reaction>
</comment>
<evidence type="ECO:0000256" key="3">
    <source>
        <dbReference type="ARBA" id="ARBA00011738"/>
    </source>
</evidence>
<evidence type="ECO:0000256" key="5">
    <source>
        <dbReference type="ARBA" id="ARBA00014791"/>
    </source>
</evidence>
<accession>A0A284VLZ9</accession>
<dbReference type="InterPro" id="IPR012999">
    <property type="entry name" value="Pyr_OxRdtase_I_AS"/>
</dbReference>
<dbReference type="STRING" id="1392998.ANME2D_01370"/>
<keyword evidence="9 17" id="KW-0274">FAD</keyword>
<dbReference type="PANTHER" id="PTHR43014">
    <property type="entry name" value="MERCURIC REDUCTASE"/>
    <property type="match status" value="1"/>
</dbReference>
<keyword evidence="6" id="KW-0475">Mercuric resistance</keyword>
<evidence type="ECO:0000256" key="16">
    <source>
        <dbReference type="ARBA" id="ARBA00048984"/>
    </source>
</evidence>
<evidence type="ECO:0000256" key="13">
    <source>
        <dbReference type="ARBA" id="ARBA00023157"/>
    </source>
</evidence>
<dbReference type="PRINTS" id="PR00411">
    <property type="entry name" value="PNDRDTASEI"/>
</dbReference>
<feature type="domain" description="Pyridine nucleotide-disulphide oxidoreductase dimerisation" evidence="18">
    <location>
        <begin position="341"/>
        <end position="449"/>
    </location>
</feature>
<evidence type="ECO:0000256" key="9">
    <source>
        <dbReference type="ARBA" id="ARBA00022827"/>
    </source>
</evidence>
<keyword evidence="14 17" id="KW-0676">Redox-active center</keyword>
<evidence type="ECO:0000256" key="17">
    <source>
        <dbReference type="RuleBase" id="RU003691"/>
    </source>
</evidence>
<evidence type="ECO:0000256" key="15">
    <source>
        <dbReference type="ARBA" id="ARBA00031725"/>
    </source>
</evidence>
<dbReference type="PRINTS" id="PR00368">
    <property type="entry name" value="FADPNR"/>
</dbReference>
<dbReference type="NCBIfam" id="TIGR02053">
    <property type="entry name" value="MerA"/>
    <property type="match status" value="1"/>
</dbReference>
<proteinExistence type="inferred from homology"/>
<name>A0A284VLZ9_9EURY</name>
<dbReference type="EC" id="1.16.1.1" evidence="4"/>
<comment type="similarity">
    <text evidence="2 17">Belongs to the class-I pyridine nucleotide-disulfide oxidoreductase family.</text>
</comment>
<dbReference type="InterPro" id="IPR004099">
    <property type="entry name" value="Pyr_nucl-diS_OxRdtase_dimer"/>
</dbReference>
<evidence type="ECO:0000256" key="8">
    <source>
        <dbReference type="ARBA" id="ARBA00022723"/>
    </source>
</evidence>
<dbReference type="GO" id="GO:0050787">
    <property type="term" value="P:detoxification of mercury ion"/>
    <property type="evidence" value="ECO:0007669"/>
    <property type="project" value="InterPro"/>
</dbReference>
<dbReference type="Proteomes" id="UP000218615">
    <property type="component" value="Unassembled WGS sequence"/>
</dbReference>
<keyword evidence="21" id="KW-1185">Reference proteome</keyword>
<feature type="domain" description="FAD/NAD(P)-binding" evidence="19">
    <location>
        <begin position="6"/>
        <end position="321"/>
    </location>
</feature>
<evidence type="ECO:0000256" key="14">
    <source>
        <dbReference type="ARBA" id="ARBA00023284"/>
    </source>
</evidence>
<protein>
    <recommendedName>
        <fullName evidence="5">Mercuric reductase</fullName>
        <ecNumber evidence="4">1.16.1.1</ecNumber>
    </recommendedName>
    <alternativeName>
        <fullName evidence="15">Hg(II) reductase</fullName>
    </alternativeName>
</protein>
<gene>
    <name evidence="20" type="primary">merA</name>
    <name evidence="20" type="ORF">MNV_1740055</name>
</gene>
<evidence type="ECO:0000256" key="4">
    <source>
        <dbReference type="ARBA" id="ARBA00012661"/>
    </source>
</evidence>
<dbReference type="InterPro" id="IPR016156">
    <property type="entry name" value="FAD/NAD-linked_Rdtase_dimer_sf"/>
</dbReference>
<evidence type="ECO:0000256" key="1">
    <source>
        <dbReference type="ARBA" id="ARBA00001974"/>
    </source>
</evidence>
<dbReference type="GO" id="GO:0016152">
    <property type="term" value="F:mercury (II) reductase (NADP+) activity"/>
    <property type="evidence" value="ECO:0007669"/>
    <property type="project" value="UniProtKB-EC"/>
</dbReference>
<dbReference type="Pfam" id="PF02852">
    <property type="entry name" value="Pyr_redox_dim"/>
    <property type="match status" value="1"/>
</dbReference>
<dbReference type="Gene3D" id="3.50.50.60">
    <property type="entry name" value="FAD/NAD(P)-binding domain"/>
    <property type="match status" value="2"/>
</dbReference>
<dbReference type="InterPro" id="IPR023753">
    <property type="entry name" value="FAD/NAD-binding_dom"/>
</dbReference>
<dbReference type="GO" id="GO:0045340">
    <property type="term" value="F:mercury ion binding"/>
    <property type="evidence" value="ECO:0007669"/>
    <property type="project" value="InterPro"/>
</dbReference>
<evidence type="ECO:0000256" key="2">
    <source>
        <dbReference type="ARBA" id="ARBA00007532"/>
    </source>
</evidence>
<comment type="cofactor">
    <cofactor evidence="1">
        <name>FAD</name>
        <dbReference type="ChEBI" id="CHEBI:57692"/>
    </cofactor>
</comment>
<sequence>MSMDKYDLIILGSGSAAFGAAIKAVELGAKVAMIEKGTIGGTCVNVGCVPSKHLLRVGEISYYKNHGYTGLDITSSLDFAGTINDKREIVEGLRKGRYIDVIDALGITLVRGQAVFDSKNEVKVNGRTLHADKFVIATGSSSHILPIEGIDSVDYLTNIEAMELSELPESMIVLGGRALGLEFAQMFAHFGTKVTVLQRSPGIIPEEESMISDYLKAYLEEEGINIQTGAGVRSVRKENGNVVVTALFGEEKREFKAEKLLMATGRKPNTRDLHLEKAGVKTDENGAVVIDGEFRTTSPDIWAAGDVLGEPMLETVAGKEGSIAADNALTGRGKKMDFSAVPHAIFTIPQVASVGLTEKKAEEKGIICRCSTIPMEAVPKAVLAKDTRGLVKMVIDAETERILGVHILASLAADMIHEGVLAVKFGMTIDDIIDTVHVFPTMTEAVKLAAQSFRRDISRMSCCAE</sequence>
<dbReference type="PANTHER" id="PTHR43014:SF4">
    <property type="entry name" value="PYRIDINE NUCLEOTIDE-DISULFIDE OXIDOREDUCTASE RCLA-RELATED"/>
    <property type="match status" value="1"/>
</dbReference>
<dbReference type="FunFam" id="3.30.390.30:FF:000001">
    <property type="entry name" value="Dihydrolipoyl dehydrogenase"/>
    <property type="match status" value="1"/>
</dbReference>
<evidence type="ECO:0000313" key="20">
    <source>
        <dbReference type="EMBL" id="SNQ60310.1"/>
    </source>
</evidence>
<organism evidence="20 21">
    <name type="scientific">Candidatus Methanoperedens nitratireducens</name>
    <dbReference type="NCBI Taxonomy" id="1392998"/>
    <lineage>
        <taxon>Archaea</taxon>
        <taxon>Methanobacteriati</taxon>
        <taxon>Methanobacteriota</taxon>
        <taxon>Stenosarchaea group</taxon>
        <taxon>Methanomicrobia</taxon>
        <taxon>Methanosarcinales</taxon>
        <taxon>ANME-2 cluster</taxon>
        <taxon>Candidatus Methanoperedentaceae</taxon>
        <taxon>Candidatus Methanoperedens</taxon>
    </lineage>
</organism>
<evidence type="ECO:0000256" key="11">
    <source>
        <dbReference type="ARBA" id="ARBA00022914"/>
    </source>
</evidence>
<evidence type="ECO:0000313" key="21">
    <source>
        <dbReference type="Proteomes" id="UP000218615"/>
    </source>
</evidence>
<evidence type="ECO:0000256" key="12">
    <source>
        <dbReference type="ARBA" id="ARBA00023002"/>
    </source>
</evidence>
<keyword evidence="12 17" id="KW-0560">Oxidoreductase</keyword>
<dbReference type="InterPro" id="IPR021179">
    <property type="entry name" value="Mercury_reductase_MerA"/>
</dbReference>
<dbReference type="Pfam" id="PF07992">
    <property type="entry name" value="Pyr_redox_2"/>
    <property type="match status" value="1"/>
</dbReference>
<dbReference type="SUPFAM" id="SSF55424">
    <property type="entry name" value="FAD/NAD-linked reductases, dimerisation (C-terminal) domain"/>
    <property type="match status" value="1"/>
</dbReference>
<dbReference type="PIRSF" id="PIRSF000350">
    <property type="entry name" value="Mercury_reductase_MerA"/>
    <property type="match status" value="1"/>
</dbReference>